<reference evidence="2 3" key="1">
    <citation type="submission" date="2020-07" db="EMBL/GenBank/DDBJ databases">
        <title>Sequencing the genomes of 1000 actinobacteria strains.</title>
        <authorList>
            <person name="Klenk H.-P."/>
        </authorList>
    </citation>
    <scope>NUCLEOTIDE SEQUENCE [LARGE SCALE GENOMIC DNA]</scope>
    <source>
        <strain evidence="2 3">DSM 45975</strain>
    </source>
</reference>
<feature type="transmembrane region" description="Helical" evidence="1">
    <location>
        <begin position="193"/>
        <end position="212"/>
    </location>
</feature>
<feature type="transmembrane region" description="Helical" evidence="1">
    <location>
        <begin position="156"/>
        <end position="181"/>
    </location>
</feature>
<feature type="transmembrane region" description="Helical" evidence="1">
    <location>
        <begin position="83"/>
        <end position="100"/>
    </location>
</feature>
<protein>
    <recommendedName>
        <fullName evidence="4">4-amino-4-deoxy-L-arabinose transferase-like glycosyltransferase</fullName>
    </recommendedName>
</protein>
<feature type="transmembrane region" description="Helical" evidence="1">
    <location>
        <begin position="280"/>
        <end position="300"/>
    </location>
</feature>
<feature type="transmembrane region" description="Helical" evidence="1">
    <location>
        <begin position="244"/>
        <end position="268"/>
    </location>
</feature>
<dbReference type="RefSeq" id="WP_182546657.1">
    <property type="nucleotide sequence ID" value="NZ_JACGWZ010000008.1"/>
</dbReference>
<feature type="transmembrane region" description="Helical" evidence="1">
    <location>
        <begin position="120"/>
        <end position="150"/>
    </location>
</feature>
<keyword evidence="3" id="KW-1185">Reference proteome</keyword>
<accession>A0A839E2I2</accession>
<keyword evidence="1" id="KW-0812">Transmembrane</keyword>
<comment type="caution">
    <text evidence="2">The sequence shown here is derived from an EMBL/GenBank/DDBJ whole genome shotgun (WGS) entry which is preliminary data.</text>
</comment>
<dbReference type="Proteomes" id="UP000569329">
    <property type="component" value="Unassembled WGS sequence"/>
</dbReference>
<gene>
    <name evidence="2" type="ORF">FHX42_004879</name>
</gene>
<feature type="transmembrane region" description="Helical" evidence="1">
    <location>
        <begin position="340"/>
        <end position="360"/>
    </location>
</feature>
<dbReference type="AlphaFoldDB" id="A0A839E2I2"/>
<keyword evidence="1" id="KW-1133">Transmembrane helix</keyword>
<feature type="transmembrane region" description="Helical" evidence="1">
    <location>
        <begin position="306"/>
        <end position="328"/>
    </location>
</feature>
<evidence type="ECO:0000256" key="1">
    <source>
        <dbReference type="SAM" id="Phobius"/>
    </source>
</evidence>
<evidence type="ECO:0000313" key="2">
    <source>
        <dbReference type="EMBL" id="MBA8827483.1"/>
    </source>
</evidence>
<keyword evidence="1" id="KW-0472">Membrane</keyword>
<dbReference type="EMBL" id="JACGWZ010000008">
    <property type="protein sequence ID" value="MBA8827483.1"/>
    <property type="molecule type" value="Genomic_DNA"/>
</dbReference>
<evidence type="ECO:0000313" key="3">
    <source>
        <dbReference type="Proteomes" id="UP000569329"/>
    </source>
</evidence>
<evidence type="ECO:0008006" key="4">
    <source>
        <dbReference type="Google" id="ProtNLM"/>
    </source>
</evidence>
<organism evidence="2 3">
    <name type="scientific">Halosaccharopolyspora lacisalsi</name>
    <dbReference type="NCBI Taxonomy" id="1000566"/>
    <lineage>
        <taxon>Bacteria</taxon>
        <taxon>Bacillati</taxon>
        <taxon>Actinomycetota</taxon>
        <taxon>Actinomycetes</taxon>
        <taxon>Pseudonocardiales</taxon>
        <taxon>Pseudonocardiaceae</taxon>
        <taxon>Halosaccharopolyspora</taxon>
    </lineage>
</organism>
<sequence length="498" mass="53563">MTNHPQRWTVLALLGGVALLAGAVFATIRNGLTDDAYITLDYARNLAFHGHWGIIGEEVANSATSPLNVIALTAFTAVLRQPVLALGVVFVLANVVFAYAPHESAEHSRLSPFGGLLATLLLLTNPLLLSTVGLEMTLAAALLGLLLLATVQQRRVFFGVVVGLLALTRLDLGVLVLLILIGRPSLWWEWWKWALPAGFVGLPWFVFSWFALGSAVPDSLVMKQLQDQWGEYSFANGLDLYYSVYPAATVASVSAAALGLVALPIWLVARLSRRAGPRDLHPWALFGIGGAAHFYVYTLLGVPPYHWYYASSMIGPTIFLAGAIGAVVGAYTATRLTRPLLLAAVAVAAGLGVLAAQGRFPVEHGAPWHRAPIMANWAPPSDYARVGGMVGAIGGDSAVRSPGEIGVLAYFCDCAVVDGFSDRGYLADQIEQRVSEAHPATRWLLKLNYAHFAPAEPRPVEYTLRSVEGYGPDPRWNADSPWVSPHHFDLERTGSGQG</sequence>
<name>A0A839E2I2_9PSEU</name>
<proteinExistence type="predicted"/>